<dbReference type="Proteomes" id="UP000254889">
    <property type="component" value="Chromosome"/>
</dbReference>
<proteinExistence type="predicted"/>
<dbReference type="KEGG" id="ptaw:DW352_14235"/>
<feature type="chain" id="PRO_5016922404" description="Helicase" evidence="1">
    <location>
        <begin position="26"/>
        <end position="108"/>
    </location>
</feature>
<accession>A0A345ZXC7</accession>
<evidence type="ECO:0000313" key="2">
    <source>
        <dbReference type="EMBL" id="AXK81574.1"/>
    </source>
</evidence>
<dbReference type="RefSeq" id="WP_115691953.1">
    <property type="nucleotide sequence ID" value="NZ_CP031417.1"/>
</dbReference>
<feature type="signal peptide" evidence="1">
    <location>
        <begin position="1"/>
        <end position="25"/>
    </location>
</feature>
<evidence type="ECO:0008006" key="4">
    <source>
        <dbReference type="Google" id="ProtNLM"/>
    </source>
</evidence>
<reference evidence="2 3" key="1">
    <citation type="submission" date="2018-07" db="EMBL/GenBank/DDBJ databases">
        <authorList>
            <person name="Quirk P.G."/>
            <person name="Krulwich T.A."/>
        </authorList>
    </citation>
    <scope>NUCLEOTIDE SEQUENCE [LARGE SCALE GENOMIC DNA]</scope>
    <source>
        <strain evidence="2 3">CC-BB4</strain>
    </source>
</reference>
<keyword evidence="1" id="KW-0732">Signal</keyword>
<keyword evidence="3" id="KW-1185">Reference proteome</keyword>
<sequence length="108" mass="11035">MIRFERIALIIAAGGLLAFAAVALASTVSAPARPACETGVSRAVAEARRALNANDPGQDRVALACMVDALATLDARVTGLSNGSVPFEGAVYAPKGMVISKPPTKEAR</sequence>
<organism evidence="2 3">
    <name type="scientific">Pseudolabrys taiwanensis</name>
    <dbReference type="NCBI Taxonomy" id="331696"/>
    <lineage>
        <taxon>Bacteria</taxon>
        <taxon>Pseudomonadati</taxon>
        <taxon>Pseudomonadota</taxon>
        <taxon>Alphaproteobacteria</taxon>
        <taxon>Hyphomicrobiales</taxon>
        <taxon>Xanthobacteraceae</taxon>
        <taxon>Pseudolabrys</taxon>
    </lineage>
</organism>
<evidence type="ECO:0000313" key="3">
    <source>
        <dbReference type="Proteomes" id="UP000254889"/>
    </source>
</evidence>
<dbReference type="EMBL" id="CP031417">
    <property type="protein sequence ID" value="AXK81574.1"/>
    <property type="molecule type" value="Genomic_DNA"/>
</dbReference>
<name>A0A345ZXC7_9HYPH</name>
<gene>
    <name evidence="2" type="ORF">DW352_14235</name>
</gene>
<protein>
    <recommendedName>
        <fullName evidence="4">Helicase</fullName>
    </recommendedName>
</protein>
<evidence type="ECO:0000256" key="1">
    <source>
        <dbReference type="SAM" id="SignalP"/>
    </source>
</evidence>
<dbReference type="AlphaFoldDB" id="A0A345ZXC7"/>